<dbReference type="Gene3D" id="1.10.10.10">
    <property type="entry name" value="Winged helix-like DNA-binding domain superfamily/Winged helix DNA-binding domain"/>
    <property type="match status" value="1"/>
</dbReference>
<dbReference type="Proteomes" id="UP000182002">
    <property type="component" value="Unassembled WGS sequence"/>
</dbReference>
<reference evidence="3 4" key="1">
    <citation type="journal article" date="2016" name="Nat. Commun.">
        <title>Thousands of microbial genomes shed light on interconnected biogeochemical processes in an aquifer system.</title>
        <authorList>
            <person name="Anantharaman K."/>
            <person name="Brown C.T."/>
            <person name="Hug L.A."/>
            <person name="Sharon I."/>
            <person name="Castelle C.J."/>
            <person name="Probst A.J."/>
            <person name="Thomas B.C."/>
            <person name="Singh A."/>
            <person name="Wilkins M.J."/>
            <person name="Karaoz U."/>
            <person name="Brodie E.L."/>
            <person name="Williams K.H."/>
            <person name="Hubbard S.S."/>
            <person name="Banfield J.F."/>
        </authorList>
    </citation>
    <scope>NUCLEOTIDE SEQUENCE [LARGE SCALE GENOMIC DNA]</scope>
</reference>
<dbReference type="InterPro" id="IPR036388">
    <property type="entry name" value="WH-like_DNA-bd_sf"/>
</dbReference>
<dbReference type="Pfam" id="PF04545">
    <property type="entry name" value="Sigma70_r4"/>
    <property type="match status" value="1"/>
</dbReference>
<organism evidence="3 4">
    <name type="scientific">Candidatus Wolfebacteria bacterium RBG_13_41_7</name>
    <dbReference type="NCBI Taxonomy" id="1802554"/>
    <lineage>
        <taxon>Bacteria</taxon>
        <taxon>Candidatus Wolfeibacteriota</taxon>
    </lineage>
</organism>
<dbReference type="InterPro" id="IPR038087">
    <property type="entry name" value="RNAP_delta_N_dom_sf"/>
</dbReference>
<dbReference type="InterPro" id="IPR000943">
    <property type="entry name" value="RNA_pol_sigma70"/>
</dbReference>
<dbReference type="EMBL" id="MGIO01000035">
    <property type="protein sequence ID" value="OGM89102.1"/>
    <property type="molecule type" value="Genomic_DNA"/>
</dbReference>
<gene>
    <name evidence="3" type="ORF">A3J77_01570</name>
</gene>
<evidence type="ECO:0000256" key="1">
    <source>
        <dbReference type="ARBA" id="ARBA00023163"/>
    </source>
</evidence>
<dbReference type="InterPro" id="IPR050239">
    <property type="entry name" value="Sigma-70_RNA_pol_init_factors"/>
</dbReference>
<dbReference type="GO" id="GO:0006352">
    <property type="term" value="P:DNA-templated transcription initiation"/>
    <property type="evidence" value="ECO:0007669"/>
    <property type="project" value="InterPro"/>
</dbReference>
<sequence length="282" mass="33008">MLSLTINNLIRDLKPRQKEILAGRFGLTGEGKKTLADIGERYNITRERVRQLEESALDYIRENLEKEKAVKDFLEKIIAHLDKLGGLRKDDIFVSEIKSALNDKKLHHWHLRFFSEVSGKFFYRPADRGYHGFWYFDEKHINKADLFFSELEKMVADKKTDLLENKSFDDYFLRAARNKKISDTAGLNYLLVSKRFSKNPYGDFGLSEWEEINPKTINSKAYLVLKKHGQPLHFSELTDKINEVGFDGRLAQKQTVHNELIKDPRFVLVGRGTYALYEKREK</sequence>
<evidence type="ECO:0000313" key="3">
    <source>
        <dbReference type="EMBL" id="OGM89102.1"/>
    </source>
</evidence>
<keyword evidence="1" id="KW-0804">Transcription</keyword>
<dbReference type="PRINTS" id="PR00046">
    <property type="entry name" value="SIGMA70FCT"/>
</dbReference>
<dbReference type="InterPro" id="IPR007759">
    <property type="entry name" value="Asxl_HARE-HTH"/>
</dbReference>
<comment type="caution">
    <text evidence="3">The sequence shown here is derived from an EMBL/GenBank/DDBJ whole genome shotgun (WGS) entry which is preliminary data.</text>
</comment>
<feature type="domain" description="HTH HARE-type" evidence="2">
    <location>
        <begin position="215"/>
        <end position="279"/>
    </location>
</feature>
<dbReference type="PANTHER" id="PTHR30603">
    <property type="entry name" value="RNA POLYMERASE SIGMA FACTOR RPO"/>
    <property type="match status" value="1"/>
</dbReference>
<dbReference type="PROSITE" id="PS51913">
    <property type="entry name" value="HTH_HARE"/>
    <property type="match status" value="1"/>
</dbReference>
<evidence type="ECO:0000313" key="4">
    <source>
        <dbReference type="Proteomes" id="UP000182002"/>
    </source>
</evidence>
<proteinExistence type="predicted"/>
<accession>A0A1F8DL13</accession>
<name>A0A1F8DL13_9BACT</name>
<dbReference type="InterPro" id="IPR013324">
    <property type="entry name" value="RNA_pol_sigma_r3/r4-like"/>
</dbReference>
<dbReference type="Gene3D" id="1.10.10.1250">
    <property type="entry name" value="RNA polymerase, subunit delta, N-terminal domain"/>
    <property type="match status" value="1"/>
</dbReference>
<protein>
    <recommendedName>
        <fullName evidence="2">HTH HARE-type domain-containing protein</fullName>
    </recommendedName>
</protein>
<dbReference type="SUPFAM" id="SSF88659">
    <property type="entry name" value="Sigma3 and sigma4 domains of RNA polymerase sigma factors"/>
    <property type="match status" value="1"/>
</dbReference>
<evidence type="ECO:0000259" key="2">
    <source>
        <dbReference type="PROSITE" id="PS51913"/>
    </source>
</evidence>
<dbReference type="GO" id="GO:0003700">
    <property type="term" value="F:DNA-binding transcription factor activity"/>
    <property type="evidence" value="ECO:0007669"/>
    <property type="project" value="InterPro"/>
</dbReference>
<dbReference type="Pfam" id="PF05066">
    <property type="entry name" value="HARE-HTH"/>
    <property type="match status" value="1"/>
</dbReference>
<dbReference type="PANTHER" id="PTHR30603:SF47">
    <property type="entry name" value="RNA POLYMERASE SIGMA FACTOR SIGD, CHLOROPLASTIC"/>
    <property type="match status" value="1"/>
</dbReference>
<dbReference type="InterPro" id="IPR007630">
    <property type="entry name" value="RNA_pol_sigma70_r4"/>
</dbReference>
<dbReference type="AlphaFoldDB" id="A0A1F8DL13"/>
<dbReference type="PROSITE" id="PS00716">
    <property type="entry name" value="SIGMA70_2"/>
    <property type="match status" value="1"/>
</dbReference>